<comment type="caution">
    <text evidence="1">The sequence shown here is derived from an EMBL/GenBank/DDBJ whole genome shotgun (WGS) entry which is preliminary data.</text>
</comment>
<organism evidence="1 2">
    <name type="scientific">Rotaria magnacalcarata</name>
    <dbReference type="NCBI Taxonomy" id="392030"/>
    <lineage>
        <taxon>Eukaryota</taxon>
        <taxon>Metazoa</taxon>
        <taxon>Spiralia</taxon>
        <taxon>Gnathifera</taxon>
        <taxon>Rotifera</taxon>
        <taxon>Eurotatoria</taxon>
        <taxon>Bdelloidea</taxon>
        <taxon>Philodinida</taxon>
        <taxon>Philodinidae</taxon>
        <taxon>Rotaria</taxon>
    </lineage>
</organism>
<sequence length="18" mass="1802">MGCIDSSGEGGGSRVDFK</sequence>
<name>A0A8S2WI77_9BILA</name>
<accession>A0A8S2WI77</accession>
<dbReference type="EMBL" id="CAJOBI010066864">
    <property type="protein sequence ID" value="CAF4440098.1"/>
    <property type="molecule type" value="Genomic_DNA"/>
</dbReference>
<protein>
    <submittedName>
        <fullName evidence="1">Uncharacterized protein</fullName>
    </submittedName>
</protein>
<gene>
    <name evidence="1" type="ORF">SMN809_LOCUS32233</name>
</gene>
<dbReference type="Proteomes" id="UP000676336">
    <property type="component" value="Unassembled WGS sequence"/>
</dbReference>
<proteinExistence type="predicted"/>
<dbReference type="AlphaFoldDB" id="A0A8S2WI77"/>
<reference evidence="1" key="1">
    <citation type="submission" date="2021-02" db="EMBL/GenBank/DDBJ databases">
        <authorList>
            <person name="Nowell W R."/>
        </authorList>
    </citation>
    <scope>NUCLEOTIDE SEQUENCE</scope>
</reference>
<evidence type="ECO:0000313" key="2">
    <source>
        <dbReference type="Proteomes" id="UP000676336"/>
    </source>
</evidence>
<feature type="non-terminal residue" evidence="1">
    <location>
        <position position="18"/>
    </location>
</feature>
<evidence type="ECO:0000313" key="1">
    <source>
        <dbReference type="EMBL" id="CAF4440098.1"/>
    </source>
</evidence>